<dbReference type="Gene3D" id="3.40.50.1820">
    <property type="entry name" value="alpha/beta hydrolase"/>
    <property type="match status" value="1"/>
</dbReference>
<evidence type="ECO:0000313" key="1">
    <source>
        <dbReference type="EMBL" id="EFI84229.1"/>
    </source>
</evidence>
<keyword evidence="2" id="KW-1185">Reference proteome</keyword>
<dbReference type="GO" id="GO:0016747">
    <property type="term" value="F:acyltransferase activity, transferring groups other than amino-acyl groups"/>
    <property type="evidence" value="ECO:0007669"/>
    <property type="project" value="TreeGrafter"/>
</dbReference>
<protein>
    <submittedName>
        <fullName evidence="1">Esterase</fullName>
    </submittedName>
</protein>
<reference evidence="1" key="1">
    <citation type="submission" date="2010-06" db="EMBL/GenBank/DDBJ databases">
        <authorList>
            <person name="Muzny D."/>
            <person name="Qin X."/>
            <person name="Buhay C."/>
            <person name="Dugan-Rocha S."/>
            <person name="Ding Y."/>
            <person name="Chen G."/>
            <person name="Hawes A."/>
            <person name="Holder M."/>
            <person name="Jhangiani S."/>
            <person name="Johnson A."/>
            <person name="Khan Z."/>
            <person name="Li Z."/>
            <person name="Liu W."/>
            <person name="Liu X."/>
            <person name="Perez L."/>
            <person name="Shen H."/>
            <person name="Wang Q."/>
            <person name="Watt J."/>
            <person name="Xi L."/>
            <person name="Xin Y."/>
            <person name="Zhou J."/>
            <person name="Deng J."/>
            <person name="Jiang H."/>
            <person name="Liu Y."/>
            <person name="Qu J."/>
            <person name="Song X.-Z."/>
            <person name="Zhang L."/>
            <person name="Villasana D."/>
            <person name="Johnson A."/>
            <person name="Liu J."/>
            <person name="Liyanage D."/>
            <person name="Lorensuhewa L."/>
            <person name="Robinson T."/>
            <person name="Song A."/>
            <person name="Song B.-B."/>
            <person name="Dinh H."/>
            <person name="Thornton R."/>
            <person name="Coyle M."/>
            <person name="Francisco L."/>
            <person name="Jackson L."/>
            <person name="Javaid M."/>
            <person name="Korchina V."/>
            <person name="Kovar C."/>
            <person name="Mata R."/>
            <person name="Mathew T."/>
            <person name="Ngo R."/>
            <person name="Nguyen L."/>
            <person name="Nguyen N."/>
            <person name="Okwuonu G."/>
            <person name="Ongeri F."/>
            <person name="Pham C."/>
            <person name="Simmons D."/>
            <person name="Wilczek-Boney K."/>
            <person name="Hale W."/>
            <person name="Jakkamsetti A."/>
            <person name="Pham P."/>
            <person name="Ruth R."/>
            <person name="San Lucas F."/>
            <person name="Warren J."/>
            <person name="Zhang J."/>
            <person name="Zhao Z."/>
            <person name="Zhou C."/>
            <person name="Zhu D."/>
            <person name="Lee S."/>
            <person name="Bess C."/>
            <person name="Blankenburg K."/>
            <person name="Forbes L."/>
            <person name="Fu Q."/>
            <person name="Gubbala S."/>
            <person name="Hirani K."/>
            <person name="Jayaseelan J.C."/>
            <person name="Lara F."/>
            <person name="Munidasa M."/>
            <person name="Palculict T."/>
            <person name="Patil S."/>
            <person name="Pu L.-L."/>
            <person name="Saada N."/>
            <person name="Tang L."/>
            <person name="Weissenberger G."/>
            <person name="Zhu Y."/>
            <person name="Hemphill L."/>
            <person name="Shang Y."/>
            <person name="Youmans B."/>
            <person name="Ayvaz T."/>
            <person name="Ross M."/>
            <person name="Santibanez J."/>
            <person name="Aqrawi P."/>
            <person name="Gross S."/>
            <person name="Joshi V."/>
            <person name="Fowler G."/>
            <person name="Nazareth L."/>
            <person name="Reid J."/>
            <person name="Worley K."/>
            <person name="Petrosino J."/>
            <person name="Highlander S."/>
            <person name="Gibbs R."/>
        </authorList>
    </citation>
    <scope>NUCLEOTIDE SEQUENCE [LARGE SCALE GENOMIC DNA]</scope>
    <source>
        <strain evidence="1">DSM 20601</strain>
    </source>
</reference>
<dbReference type="PANTHER" id="PTHR48098">
    <property type="entry name" value="ENTEROCHELIN ESTERASE-RELATED"/>
    <property type="match status" value="1"/>
</dbReference>
<dbReference type="InterPro" id="IPR050583">
    <property type="entry name" value="Mycobacterial_A85_antigen"/>
</dbReference>
<dbReference type="SUPFAM" id="SSF53474">
    <property type="entry name" value="alpha/beta-Hydrolases"/>
    <property type="match status" value="1"/>
</dbReference>
<dbReference type="STRING" id="525367.HMPREF0556_10782"/>
<proteinExistence type="predicted"/>
<dbReference type="ESTHER" id="lisgr-d7ux21">
    <property type="family name" value="A85-EsteraseD-FGH"/>
</dbReference>
<comment type="caution">
    <text evidence="1">The sequence shown here is derived from an EMBL/GenBank/DDBJ whole genome shotgun (WGS) entry which is preliminary data.</text>
</comment>
<dbReference type="InterPro" id="IPR000801">
    <property type="entry name" value="Esterase-like"/>
</dbReference>
<gene>
    <name evidence="1" type="primary">estA</name>
    <name evidence="1" type="ORF">HMPREF0556_10782</name>
</gene>
<dbReference type="Proteomes" id="UP000010119">
    <property type="component" value="Unassembled WGS sequence"/>
</dbReference>
<dbReference type="eggNOG" id="COG0627">
    <property type="taxonomic scope" value="Bacteria"/>
</dbReference>
<evidence type="ECO:0000313" key="2">
    <source>
        <dbReference type="Proteomes" id="UP000010119"/>
    </source>
</evidence>
<dbReference type="AlphaFoldDB" id="D7UX21"/>
<dbReference type="PANTHER" id="PTHR48098:SF1">
    <property type="entry name" value="DIACYLGLYCEROL ACYLTRANSFERASE_MYCOLYLTRANSFERASE AG85A"/>
    <property type="match status" value="1"/>
</dbReference>
<accession>D7UX21</accession>
<dbReference type="EMBL" id="ACCR02000003">
    <property type="protein sequence ID" value="EFI84229.1"/>
    <property type="molecule type" value="Genomic_DNA"/>
</dbReference>
<sequence>MNQHYHRKKRGIKMALLEVSFFSNQLGMNMTMNVILPQQEQNQIGIESSPTLKDIPVVYLLHGMSDDQSIWLRRTSIERYAAEYGFAVIMPTTHLGWYTNTMYGLRYWDFIAKELPAICHGFFPQLSTKKTRTFAAGLSMGGYGAFKLGLREPESFQAVASLSGALGIANEANFYDGNEAFWKGVFGEFHELQHSENDLFYLAKTAADNRVPLPKFYLWCGEEDFLYQQNKAFETLGNELGVDLTSSYSEGDHNWHYWDKEIQPILKWFHSLMN</sequence>
<dbReference type="InterPro" id="IPR029058">
    <property type="entry name" value="AB_hydrolase_fold"/>
</dbReference>
<dbReference type="Pfam" id="PF00756">
    <property type="entry name" value="Esterase"/>
    <property type="match status" value="1"/>
</dbReference>
<name>D7UX21_LISGR</name>
<dbReference type="HOGENOM" id="CLU_037618_3_0_9"/>
<organism evidence="1 2">
    <name type="scientific">Listeria grayi DSM 20601</name>
    <dbReference type="NCBI Taxonomy" id="525367"/>
    <lineage>
        <taxon>Bacteria</taxon>
        <taxon>Bacillati</taxon>
        <taxon>Bacillota</taxon>
        <taxon>Bacilli</taxon>
        <taxon>Bacillales</taxon>
        <taxon>Listeriaceae</taxon>
        <taxon>Listeria</taxon>
    </lineage>
</organism>